<dbReference type="STRING" id="948595.L2GU94"/>
<dbReference type="EMBL" id="GL877422">
    <property type="protein sequence ID" value="ELA47209.1"/>
    <property type="molecule type" value="Genomic_DNA"/>
</dbReference>
<dbReference type="InterPro" id="IPR010920">
    <property type="entry name" value="LSM_dom_sf"/>
</dbReference>
<dbReference type="AlphaFoldDB" id="L2GU94"/>
<dbReference type="OMA" id="DWEYSNT"/>
<name>L2GU94_VAVCU</name>
<gene>
    <name evidence="2" type="ORF">VCUG_01309</name>
</gene>
<dbReference type="SMART" id="SM00651">
    <property type="entry name" value="Sm"/>
    <property type="match status" value="1"/>
</dbReference>
<dbReference type="RefSeq" id="XP_008074327.1">
    <property type="nucleotide sequence ID" value="XM_008076136.1"/>
</dbReference>
<dbReference type="InParanoid" id="L2GU94"/>
<dbReference type="VEuPathDB" id="MicrosporidiaDB:VCUG_01309"/>
<dbReference type="HOGENOM" id="CLU_197704_0_0_1"/>
<dbReference type="Proteomes" id="UP000011081">
    <property type="component" value="Unassembled WGS sequence"/>
</dbReference>
<dbReference type="GO" id="GO:0032991">
    <property type="term" value="C:protein-containing complex"/>
    <property type="evidence" value="ECO:0007669"/>
    <property type="project" value="UniProtKB-ARBA"/>
</dbReference>
<evidence type="ECO:0000313" key="2">
    <source>
        <dbReference type="EMBL" id="ELA47209.1"/>
    </source>
</evidence>
<dbReference type="SUPFAM" id="SSF50182">
    <property type="entry name" value="Sm-like ribonucleoproteins"/>
    <property type="match status" value="1"/>
</dbReference>
<reference evidence="3" key="1">
    <citation type="submission" date="2011-03" db="EMBL/GenBank/DDBJ databases">
        <title>The genome sequence of Vavraia culicis strain floridensis.</title>
        <authorList>
            <consortium name="The Broad Institute Genome Sequencing Platform"/>
            <person name="Cuomo C."/>
            <person name="Becnel J."/>
            <person name="Sanscrainte N."/>
            <person name="Young S.K."/>
            <person name="Zeng Q."/>
            <person name="Gargeya S."/>
            <person name="Fitzgerald M."/>
            <person name="Haas B."/>
            <person name="Abouelleil A."/>
            <person name="Alvarado L."/>
            <person name="Arachchi H.M."/>
            <person name="Berlin A."/>
            <person name="Chapman S.B."/>
            <person name="Gearin G."/>
            <person name="Goldberg J."/>
            <person name="Griggs A."/>
            <person name="Gujja S."/>
            <person name="Hansen M."/>
            <person name="Heiman D."/>
            <person name="Howarth C."/>
            <person name="Larimer J."/>
            <person name="Lui A."/>
            <person name="MacDonald P.J.P."/>
            <person name="McCowen C."/>
            <person name="Montmayeur A."/>
            <person name="Murphy C."/>
            <person name="Neiman D."/>
            <person name="Pearson M."/>
            <person name="Priest M."/>
            <person name="Roberts A."/>
            <person name="Saif S."/>
            <person name="Shea T."/>
            <person name="Sisk P."/>
            <person name="Stolte C."/>
            <person name="Sykes S."/>
            <person name="Wortman J."/>
            <person name="Nusbaum C."/>
            <person name="Birren B."/>
        </authorList>
    </citation>
    <scope>NUCLEOTIDE SEQUENCE [LARGE SCALE GENOMIC DNA]</scope>
    <source>
        <strain evidence="3">floridensis</strain>
    </source>
</reference>
<organism evidence="2 3">
    <name type="scientific">Vavraia culicis (isolate floridensis)</name>
    <name type="common">Microsporidian parasite</name>
    <dbReference type="NCBI Taxonomy" id="948595"/>
    <lineage>
        <taxon>Eukaryota</taxon>
        <taxon>Fungi</taxon>
        <taxon>Fungi incertae sedis</taxon>
        <taxon>Microsporidia</taxon>
        <taxon>Pleistophoridae</taxon>
        <taxon>Vavraia</taxon>
    </lineage>
</organism>
<evidence type="ECO:0000313" key="3">
    <source>
        <dbReference type="Proteomes" id="UP000011081"/>
    </source>
</evidence>
<sequence>MANNLKKFLVDDLNDYIDKAVIVKLIGGREVKGFLKSYDNNFNLILKGGHDWEYSNTLFCLGASVISICVE</sequence>
<dbReference type="Pfam" id="PF01423">
    <property type="entry name" value="LSM"/>
    <property type="match status" value="1"/>
</dbReference>
<dbReference type="InterPro" id="IPR047575">
    <property type="entry name" value="Sm"/>
</dbReference>
<feature type="non-terminal residue" evidence="2">
    <location>
        <position position="1"/>
    </location>
</feature>
<dbReference type="Gene3D" id="2.30.30.100">
    <property type="match status" value="1"/>
</dbReference>
<accession>L2GU94</accession>
<protein>
    <recommendedName>
        <fullName evidence="1">Sm domain-containing protein</fullName>
    </recommendedName>
</protein>
<proteinExistence type="predicted"/>
<dbReference type="PROSITE" id="PS52002">
    <property type="entry name" value="SM"/>
    <property type="match status" value="1"/>
</dbReference>
<keyword evidence="3" id="KW-1185">Reference proteome</keyword>
<dbReference type="OrthoDB" id="274944at2759"/>
<feature type="domain" description="Sm" evidence="1">
    <location>
        <begin position="8"/>
        <end position="71"/>
    </location>
</feature>
<dbReference type="GO" id="GO:0003723">
    <property type="term" value="F:RNA binding"/>
    <property type="evidence" value="ECO:0007669"/>
    <property type="project" value="InterPro"/>
</dbReference>
<dbReference type="GeneID" id="19879188"/>
<dbReference type="InterPro" id="IPR001163">
    <property type="entry name" value="Sm_dom_euk/arc"/>
</dbReference>
<evidence type="ECO:0000259" key="1">
    <source>
        <dbReference type="PROSITE" id="PS52002"/>
    </source>
</evidence>